<keyword evidence="2" id="KW-1185">Reference proteome</keyword>
<evidence type="ECO:0000313" key="1">
    <source>
        <dbReference type="EMBL" id="PIL20017.1"/>
    </source>
</evidence>
<proteinExistence type="predicted"/>
<dbReference type="AlphaFoldDB" id="A0A2G8REL4"/>
<evidence type="ECO:0000313" key="2">
    <source>
        <dbReference type="Proteomes" id="UP000231259"/>
    </source>
</evidence>
<dbReference type="EMBL" id="AWWI01000070">
    <property type="protein sequence ID" value="PIL20017.1"/>
    <property type="molecule type" value="Genomic_DNA"/>
</dbReference>
<dbReference type="Proteomes" id="UP000231259">
    <property type="component" value="Unassembled WGS sequence"/>
</dbReference>
<gene>
    <name evidence="1" type="ORF">P775_11720</name>
</gene>
<comment type="caution">
    <text evidence="1">The sequence shown here is derived from an EMBL/GenBank/DDBJ whole genome shotgun (WGS) entry which is preliminary data.</text>
</comment>
<sequence>MPPIPTRTGHTRDHVVWQVSSYDLIALIGIYLTWTADAGGDRLWMVLSQSFRDLSAFCGGLYL</sequence>
<dbReference type="OrthoDB" id="122427at2"/>
<name>A0A2G8REL4_9RHOB</name>
<organism evidence="1 2">
    <name type="scientific">Puniceibacterium antarcticum</name>
    <dbReference type="NCBI Taxonomy" id="1206336"/>
    <lineage>
        <taxon>Bacteria</taxon>
        <taxon>Pseudomonadati</taxon>
        <taxon>Pseudomonadota</taxon>
        <taxon>Alphaproteobacteria</taxon>
        <taxon>Rhodobacterales</taxon>
        <taxon>Paracoccaceae</taxon>
        <taxon>Puniceibacterium</taxon>
    </lineage>
</organism>
<accession>A0A2G8REL4</accession>
<dbReference type="RefSeq" id="WP_099911093.1">
    <property type="nucleotide sequence ID" value="NZ_AWWI01000070.1"/>
</dbReference>
<protein>
    <submittedName>
        <fullName evidence="1">Uncharacterized protein</fullName>
    </submittedName>
</protein>
<reference evidence="1 2" key="1">
    <citation type="submission" date="2013-09" db="EMBL/GenBank/DDBJ databases">
        <title>Genome sequencing of Phaeobacter antarcticus sp. nov. SM1211.</title>
        <authorList>
            <person name="Zhang X.-Y."/>
            <person name="Liu C."/>
            <person name="Chen X.-L."/>
            <person name="Xie B.-B."/>
            <person name="Qin Q.-L."/>
            <person name="Rong J.-C."/>
            <person name="Zhang Y.-Z."/>
        </authorList>
    </citation>
    <scope>NUCLEOTIDE SEQUENCE [LARGE SCALE GENOMIC DNA]</scope>
    <source>
        <strain evidence="1 2">SM1211</strain>
    </source>
</reference>